<evidence type="ECO:0000256" key="1">
    <source>
        <dbReference type="SAM" id="Coils"/>
    </source>
</evidence>
<feature type="compositionally biased region" description="Acidic residues" evidence="2">
    <location>
        <begin position="61"/>
        <end position="71"/>
    </location>
</feature>
<organism evidence="3 4">
    <name type="scientific">Mycena alexandri</name>
    <dbReference type="NCBI Taxonomy" id="1745969"/>
    <lineage>
        <taxon>Eukaryota</taxon>
        <taxon>Fungi</taxon>
        <taxon>Dikarya</taxon>
        <taxon>Basidiomycota</taxon>
        <taxon>Agaricomycotina</taxon>
        <taxon>Agaricomycetes</taxon>
        <taxon>Agaricomycetidae</taxon>
        <taxon>Agaricales</taxon>
        <taxon>Marasmiineae</taxon>
        <taxon>Mycenaceae</taxon>
        <taxon>Mycena</taxon>
    </lineage>
</organism>
<feature type="compositionally biased region" description="Low complexity" evidence="2">
    <location>
        <begin position="23"/>
        <end position="38"/>
    </location>
</feature>
<feature type="region of interest" description="Disordered" evidence="2">
    <location>
        <begin position="218"/>
        <end position="273"/>
    </location>
</feature>
<evidence type="ECO:0000313" key="3">
    <source>
        <dbReference type="EMBL" id="KAJ7016077.1"/>
    </source>
</evidence>
<accession>A0AAD6RZE1</accession>
<proteinExistence type="predicted"/>
<feature type="region of interest" description="Disordered" evidence="2">
    <location>
        <begin position="503"/>
        <end position="540"/>
    </location>
</feature>
<feature type="region of interest" description="Disordered" evidence="2">
    <location>
        <begin position="1"/>
        <end position="91"/>
    </location>
</feature>
<sequence>MSNIPGGYPVDPHSQLPHDYSMADTAAAAAARTTGTSAADEDMTDAAAAAAAARTTGTSTADEDIPMEDDTPPLPPAKDDDVPNPAKRRAIGGVRVEATHDSEQYARDKAKQAIRENKEMARKLKAMEDALAAQTQYFQRTQEWHKNQLAVMNMQWDKKVGEVEEKVAKHKEQMDRAYNEQLERHKADQLHLLKAQLDSANAARELKLQEELAKIAEERQREKDAADRAETRRQADWETNAAAFNAHVSTQRLGARRAETVETRFPDTAPPLRPQYVSAATRQERQVEAIIRDNNGRFPTVMLTAPTEPGPSGGTPTPEPGPSAETPQSAPVLVNVQDQAGNPLAINLDPAVMPKPQEGAKKPRKQQNRKPGVEAEYERARQTQQALLTTAQDRNWKEIIRIFWRKKYGFGCSKDWVAYKGEEEGKSLRCSAGLEHLNASSKLYFGSGWASSLWNKEILQLCVKEVLRKRKEDPNSYAVPDVTAMYLEALLYGNLKDAHTEWARHQPRGGETEEEAKRRADQYDADRRAKNVGNSRKQSKFAKREKVADLMMKVYTAKFDARAVEAWKWRKELMRVLGAAGMSSEEDNIADVMTSRREMASMMVHAIKVCPWRAPKVNEHMEAIDEAAPSVMKAASNGRMRTRTKEASESLPPLGLPRSVYNAAWLSAQKALMSNIEEEYETSETEFKIMEVNEVARNNSGAL</sequence>
<feature type="region of interest" description="Disordered" evidence="2">
    <location>
        <begin position="304"/>
        <end position="328"/>
    </location>
</feature>
<reference evidence="3" key="1">
    <citation type="submission" date="2023-03" db="EMBL/GenBank/DDBJ databases">
        <title>Massive genome expansion in bonnet fungi (Mycena s.s.) driven by repeated elements and novel gene families across ecological guilds.</title>
        <authorList>
            <consortium name="Lawrence Berkeley National Laboratory"/>
            <person name="Harder C.B."/>
            <person name="Miyauchi S."/>
            <person name="Viragh M."/>
            <person name="Kuo A."/>
            <person name="Thoen E."/>
            <person name="Andreopoulos B."/>
            <person name="Lu D."/>
            <person name="Skrede I."/>
            <person name="Drula E."/>
            <person name="Henrissat B."/>
            <person name="Morin E."/>
            <person name="Kohler A."/>
            <person name="Barry K."/>
            <person name="LaButti K."/>
            <person name="Morin E."/>
            <person name="Salamov A."/>
            <person name="Lipzen A."/>
            <person name="Mereny Z."/>
            <person name="Hegedus B."/>
            <person name="Baldrian P."/>
            <person name="Stursova M."/>
            <person name="Weitz H."/>
            <person name="Taylor A."/>
            <person name="Grigoriev I.V."/>
            <person name="Nagy L.G."/>
            <person name="Martin F."/>
            <person name="Kauserud H."/>
        </authorList>
    </citation>
    <scope>NUCLEOTIDE SEQUENCE</scope>
    <source>
        <strain evidence="3">CBHHK200</strain>
    </source>
</reference>
<feature type="compositionally biased region" description="Basic and acidic residues" evidence="2">
    <location>
        <begin position="218"/>
        <end position="236"/>
    </location>
</feature>
<protein>
    <submittedName>
        <fullName evidence="3">Uncharacterized protein</fullName>
    </submittedName>
</protein>
<keyword evidence="1" id="KW-0175">Coiled coil</keyword>
<gene>
    <name evidence="3" type="ORF">C8F04DRAFT_1282789</name>
</gene>
<dbReference type="AlphaFoldDB" id="A0AAD6RZE1"/>
<feature type="coiled-coil region" evidence="1">
    <location>
        <begin position="666"/>
        <end position="693"/>
    </location>
</feature>
<feature type="compositionally biased region" description="Basic and acidic residues" evidence="2">
    <location>
        <begin position="503"/>
        <end position="529"/>
    </location>
</feature>
<dbReference type="EMBL" id="JARJCM010000607">
    <property type="protein sequence ID" value="KAJ7016077.1"/>
    <property type="molecule type" value="Genomic_DNA"/>
</dbReference>
<evidence type="ECO:0000256" key="2">
    <source>
        <dbReference type="SAM" id="MobiDB-lite"/>
    </source>
</evidence>
<feature type="compositionally biased region" description="Low complexity" evidence="2">
    <location>
        <begin position="45"/>
        <end position="60"/>
    </location>
</feature>
<name>A0AAD6RZE1_9AGAR</name>
<evidence type="ECO:0000313" key="4">
    <source>
        <dbReference type="Proteomes" id="UP001218188"/>
    </source>
</evidence>
<feature type="region of interest" description="Disordered" evidence="2">
    <location>
        <begin position="346"/>
        <end position="378"/>
    </location>
</feature>
<comment type="caution">
    <text evidence="3">The sequence shown here is derived from an EMBL/GenBank/DDBJ whole genome shotgun (WGS) entry which is preliminary data.</text>
</comment>
<dbReference type="Proteomes" id="UP001218188">
    <property type="component" value="Unassembled WGS sequence"/>
</dbReference>
<feature type="compositionally biased region" description="Basic and acidic residues" evidence="2">
    <location>
        <begin position="256"/>
        <end position="265"/>
    </location>
</feature>
<keyword evidence="4" id="KW-1185">Reference proteome</keyword>